<protein>
    <submittedName>
        <fullName evidence="4">PPE domain-containing protein</fullName>
    </submittedName>
</protein>
<evidence type="ECO:0000256" key="1">
    <source>
        <dbReference type="ARBA" id="ARBA00010652"/>
    </source>
</evidence>
<comment type="similarity">
    <text evidence="1">Belongs to the mycobacterial PPE family.</text>
</comment>
<evidence type="ECO:0000256" key="2">
    <source>
        <dbReference type="SAM" id="MobiDB-lite"/>
    </source>
</evidence>
<feature type="compositionally biased region" description="Low complexity" evidence="2">
    <location>
        <begin position="207"/>
        <end position="218"/>
    </location>
</feature>
<accession>A0A9X2YN00</accession>
<comment type="caution">
    <text evidence="4">The sequence shown here is derived from an EMBL/GenBank/DDBJ whole genome shotgun (WGS) entry which is preliminary data.</text>
</comment>
<dbReference type="Proteomes" id="UP001140293">
    <property type="component" value="Unassembled WGS sequence"/>
</dbReference>
<organism evidence="4 5">
    <name type="scientific">[Mycobacterium] manitobense</name>
    <dbReference type="NCBI Taxonomy" id="190147"/>
    <lineage>
        <taxon>Bacteria</taxon>
        <taxon>Bacillati</taxon>
        <taxon>Actinomycetota</taxon>
        <taxon>Actinomycetes</taxon>
        <taxon>Mycobacteriales</taxon>
        <taxon>Mycobacteriaceae</taxon>
        <taxon>Mycolicibacterium</taxon>
    </lineage>
</organism>
<reference evidence="4" key="2">
    <citation type="journal article" date="2022" name="BMC Genomics">
        <title>Comparative genome analysis of mycobacteria focusing on tRNA and non-coding RNA.</title>
        <authorList>
            <person name="Behra P.R.K."/>
            <person name="Pettersson B.M.F."/>
            <person name="Ramesh M."/>
            <person name="Das S."/>
            <person name="Dasgupta S."/>
            <person name="Kirsebom L.A."/>
        </authorList>
    </citation>
    <scope>NUCLEOTIDE SEQUENCE</scope>
    <source>
        <strain evidence="4">DSM 44615</strain>
    </source>
</reference>
<dbReference type="Pfam" id="PF00823">
    <property type="entry name" value="PPE"/>
    <property type="match status" value="1"/>
</dbReference>
<evidence type="ECO:0000259" key="3">
    <source>
        <dbReference type="Pfam" id="PF00823"/>
    </source>
</evidence>
<dbReference type="SUPFAM" id="SSF140459">
    <property type="entry name" value="PE/PPE dimer-like"/>
    <property type="match status" value="1"/>
</dbReference>
<feature type="region of interest" description="Disordered" evidence="2">
    <location>
        <begin position="252"/>
        <end position="292"/>
    </location>
</feature>
<feature type="compositionally biased region" description="Gly residues" evidence="2">
    <location>
        <begin position="197"/>
        <end position="206"/>
    </location>
</feature>
<name>A0A9X2YN00_9MYCO</name>
<dbReference type="RefSeq" id="WP_264012539.1">
    <property type="nucleotide sequence ID" value="NZ_JACKSJ010000085.1"/>
</dbReference>
<keyword evidence="5" id="KW-1185">Reference proteome</keyword>
<dbReference type="AlphaFoldDB" id="A0A9X2YN00"/>
<feature type="domain" description="PPE" evidence="3">
    <location>
        <begin position="8"/>
        <end position="169"/>
    </location>
</feature>
<reference evidence="4" key="1">
    <citation type="submission" date="2020-07" db="EMBL/GenBank/DDBJ databases">
        <authorList>
            <person name="Pettersson B.M.F."/>
            <person name="Behra P.R.K."/>
            <person name="Ramesh M."/>
            <person name="Das S."/>
            <person name="Dasgupta S."/>
            <person name="Kirsebom L.A."/>
        </authorList>
    </citation>
    <scope>NUCLEOTIDE SEQUENCE</scope>
    <source>
        <strain evidence="4">DSM 44615</strain>
    </source>
</reference>
<evidence type="ECO:0000313" key="4">
    <source>
        <dbReference type="EMBL" id="MCV7170350.1"/>
    </source>
</evidence>
<dbReference type="Gene3D" id="1.20.1260.20">
    <property type="entry name" value="PPE superfamily"/>
    <property type="match status" value="1"/>
</dbReference>
<dbReference type="EMBL" id="JACKSJ010000085">
    <property type="protein sequence ID" value="MCV7170350.1"/>
    <property type="molecule type" value="Genomic_DNA"/>
</dbReference>
<proteinExistence type="inferred from homology"/>
<evidence type="ECO:0000313" key="5">
    <source>
        <dbReference type="Proteomes" id="UP001140293"/>
    </source>
</evidence>
<gene>
    <name evidence="4" type="ORF">H7I41_10535</name>
</gene>
<feature type="region of interest" description="Disordered" evidence="2">
    <location>
        <begin position="309"/>
        <end position="340"/>
    </location>
</feature>
<dbReference type="InterPro" id="IPR038332">
    <property type="entry name" value="PPE_sf"/>
</dbReference>
<sequence length="360" mass="36760">MGFTDVVWESRSTEQLARDLTTGPGPRTVGDAGAAWVRVANELTSVAADYDIIVTRLKASFDSEASAAVARKLEEFGRWLQAVSLGAAANGQRAEEAAVANTVAVLAMPTVSEALEARAAGDMMASLAAYNGAILTGRFAEFDEAARADHADAAAVMRQYEGAVAHLAQPWDQPLPQDVCKSDALAAERVSATADAAGGGAGGGGSTTTPTPLSPWAAGGVKGSTEPKALHRNSFGGGASAAGMGGAPYAPMAGLGRGGDQDRDYESPQSAGTLAGAGEPGAGLSEADVPWLPSAGHSEAPFVVSNVSWGPDSGMFDELTAPAEPEPARYAEEESQQNLEQVADRWVAPPVIGHDRSAQT</sequence>
<feature type="region of interest" description="Disordered" evidence="2">
    <location>
        <begin position="195"/>
        <end position="236"/>
    </location>
</feature>
<dbReference type="InterPro" id="IPR000030">
    <property type="entry name" value="PPE_dom"/>
</dbReference>